<reference evidence="1" key="1">
    <citation type="journal article" date="2019" name="bioRxiv">
        <title>The Genome of the Zebra Mussel, Dreissena polymorpha: A Resource for Invasive Species Research.</title>
        <authorList>
            <person name="McCartney M.A."/>
            <person name="Auch B."/>
            <person name="Kono T."/>
            <person name="Mallez S."/>
            <person name="Zhang Y."/>
            <person name="Obille A."/>
            <person name="Becker A."/>
            <person name="Abrahante J.E."/>
            <person name="Garbe J."/>
            <person name="Badalamenti J.P."/>
            <person name="Herman A."/>
            <person name="Mangelson H."/>
            <person name="Liachko I."/>
            <person name="Sullivan S."/>
            <person name="Sone E.D."/>
            <person name="Koren S."/>
            <person name="Silverstein K.A.T."/>
            <person name="Beckman K.B."/>
            <person name="Gohl D.M."/>
        </authorList>
    </citation>
    <scope>NUCLEOTIDE SEQUENCE</scope>
    <source>
        <strain evidence="1">Duluth1</strain>
        <tissue evidence="1">Whole animal</tissue>
    </source>
</reference>
<gene>
    <name evidence="1" type="ORF">DPMN_191259</name>
</gene>
<evidence type="ECO:0000313" key="1">
    <source>
        <dbReference type="EMBL" id="KAH3690587.1"/>
    </source>
</evidence>
<organism evidence="1 2">
    <name type="scientific">Dreissena polymorpha</name>
    <name type="common">Zebra mussel</name>
    <name type="synonym">Mytilus polymorpha</name>
    <dbReference type="NCBI Taxonomy" id="45954"/>
    <lineage>
        <taxon>Eukaryota</taxon>
        <taxon>Metazoa</taxon>
        <taxon>Spiralia</taxon>
        <taxon>Lophotrochozoa</taxon>
        <taxon>Mollusca</taxon>
        <taxon>Bivalvia</taxon>
        <taxon>Autobranchia</taxon>
        <taxon>Heteroconchia</taxon>
        <taxon>Euheterodonta</taxon>
        <taxon>Imparidentia</taxon>
        <taxon>Neoheterodontei</taxon>
        <taxon>Myida</taxon>
        <taxon>Dreissenoidea</taxon>
        <taxon>Dreissenidae</taxon>
        <taxon>Dreissena</taxon>
    </lineage>
</organism>
<dbReference type="Proteomes" id="UP000828390">
    <property type="component" value="Unassembled WGS sequence"/>
</dbReference>
<evidence type="ECO:0000313" key="2">
    <source>
        <dbReference type="Proteomes" id="UP000828390"/>
    </source>
</evidence>
<dbReference type="EMBL" id="JAIWYP010000060">
    <property type="protein sequence ID" value="KAH3690587.1"/>
    <property type="molecule type" value="Genomic_DNA"/>
</dbReference>
<dbReference type="AlphaFoldDB" id="A0A9D3Y0W3"/>
<accession>A0A9D3Y0W3</accession>
<proteinExistence type="predicted"/>
<protein>
    <submittedName>
        <fullName evidence="1">Uncharacterized protein</fullName>
    </submittedName>
</protein>
<keyword evidence="2" id="KW-1185">Reference proteome</keyword>
<name>A0A9D3Y0W3_DREPO</name>
<reference evidence="1" key="2">
    <citation type="submission" date="2020-11" db="EMBL/GenBank/DDBJ databases">
        <authorList>
            <person name="McCartney M.A."/>
            <person name="Auch B."/>
            <person name="Kono T."/>
            <person name="Mallez S."/>
            <person name="Becker A."/>
            <person name="Gohl D.M."/>
            <person name="Silverstein K.A.T."/>
            <person name="Koren S."/>
            <person name="Bechman K.B."/>
            <person name="Herman A."/>
            <person name="Abrahante J.E."/>
            <person name="Garbe J."/>
        </authorList>
    </citation>
    <scope>NUCLEOTIDE SEQUENCE</scope>
    <source>
        <strain evidence="1">Duluth1</strain>
        <tissue evidence="1">Whole animal</tissue>
    </source>
</reference>
<comment type="caution">
    <text evidence="1">The sequence shown here is derived from an EMBL/GenBank/DDBJ whole genome shotgun (WGS) entry which is preliminary data.</text>
</comment>
<sequence>MDYKDFVKKNCTNLETSVPVQRINWLKVKWIQVRRDNKGSVFMNYSFDNNQLQDSTENNKIT</sequence>